<evidence type="ECO:0000259" key="5">
    <source>
        <dbReference type="PROSITE" id="PS50977"/>
    </source>
</evidence>
<dbReference type="Proteomes" id="UP000218598">
    <property type="component" value="Unassembled WGS sequence"/>
</dbReference>
<dbReference type="InterPro" id="IPR050109">
    <property type="entry name" value="HTH-type_TetR-like_transc_reg"/>
</dbReference>
<evidence type="ECO:0000256" key="4">
    <source>
        <dbReference type="PROSITE-ProRule" id="PRU00335"/>
    </source>
</evidence>
<keyword evidence="7" id="KW-1185">Reference proteome</keyword>
<dbReference type="SUPFAM" id="SSF46689">
    <property type="entry name" value="Homeodomain-like"/>
    <property type="match status" value="1"/>
</dbReference>
<dbReference type="InterPro" id="IPR036271">
    <property type="entry name" value="Tet_transcr_reg_TetR-rel_C_sf"/>
</dbReference>
<feature type="domain" description="HTH tetR-type" evidence="5">
    <location>
        <begin position="7"/>
        <end position="67"/>
    </location>
</feature>
<evidence type="ECO:0000313" key="6">
    <source>
        <dbReference type="EMBL" id="PCC40605.1"/>
    </source>
</evidence>
<dbReference type="PANTHER" id="PTHR30055:SF234">
    <property type="entry name" value="HTH-TYPE TRANSCRIPTIONAL REGULATOR BETI"/>
    <property type="match status" value="1"/>
</dbReference>
<evidence type="ECO:0000256" key="2">
    <source>
        <dbReference type="ARBA" id="ARBA00023125"/>
    </source>
</evidence>
<evidence type="ECO:0000256" key="3">
    <source>
        <dbReference type="ARBA" id="ARBA00023163"/>
    </source>
</evidence>
<dbReference type="AlphaFoldDB" id="A0A2A3YND7"/>
<name>A0A2A3YND7_9MICO</name>
<keyword evidence="3" id="KW-0804">Transcription</keyword>
<dbReference type="RefSeq" id="WP_096165996.1">
    <property type="nucleotide sequence ID" value="NZ_JBQCXU010000101.1"/>
</dbReference>
<dbReference type="PANTHER" id="PTHR30055">
    <property type="entry name" value="HTH-TYPE TRANSCRIPTIONAL REGULATOR RUTR"/>
    <property type="match status" value="1"/>
</dbReference>
<dbReference type="Gene3D" id="1.10.357.10">
    <property type="entry name" value="Tetracycline Repressor, domain 2"/>
    <property type="match status" value="1"/>
</dbReference>
<dbReference type="PROSITE" id="PS50977">
    <property type="entry name" value="HTH_TETR_2"/>
    <property type="match status" value="1"/>
</dbReference>
<keyword evidence="1" id="KW-0805">Transcription regulation</keyword>
<protein>
    <submittedName>
        <fullName evidence="6">TetR family transcriptional regulator</fullName>
    </submittedName>
</protein>
<dbReference type="GO" id="GO:0000976">
    <property type="term" value="F:transcription cis-regulatory region binding"/>
    <property type="evidence" value="ECO:0007669"/>
    <property type="project" value="TreeGrafter"/>
</dbReference>
<dbReference type="InterPro" id="IPR001647">
    <property type="entry name" value="HTH_TetR"/>
</dbReference>
<evidence type="ECO:0000256" key="1">
    <source>
        <dbReference type="ARBA" id="ARBA00023015"/>
    </source>
</evidence>
<evidence type="ECO:0000313" key="7">
    <source>
        <dbReference type="Proteomes" id="UP000218598"/>
    </source>
</evidence>
<keyword evidence="2 4" id="KW-0238">DNA-binding</keyword>
<dbReference type="GeneID" id="95328143"/>
<dbReference type="PRINTS" id="PR00455">
    <property type="entry name" value="HTHTETR"/>
</dbReference>
<dbReference type="InterPro" id="IPR009057">
    <property type="entry name" value="Homeodomain-like_sf"/>
</dbReference>
<dbReference type="Pfam" id="PF00440">
    <property type="entry name" value="TetR_N"/>
    <property type="match status" value="1"/>
</dbReference>
<comment type="caution">
    <text evidence="6">The sequence shown here is derived from an EMBL/GenBank/DDBJ whole genome shotgun (WGS) entry which is preliminary data.</text>
</comment>
<sequence length="232" mass="25251">MPRPRIPERRRRILDAARDLALDLGWRSTTVARIAESAGVGKGAVYLEFEDKQAILDAALRRSMQAATAEVHRRVNAADDLVDLPAVYRFGVEALLADPLLRSLHLGDTEVLGDHVRAVDDARYRERFDWLGRYVRRLQSAGVIDQGVDGDVLSQVLSTFTIGLLNAPASIGPITDDALRESVALFADLMGRGLAPAAVERSGTETDPAAARSAQLELLDALTAQLDDLEQT</sequence>
<accession>A0A2A3YND7</accession>
<dbReference type="GO" id="GO:0003700">
    <property type="term" value="F:DNA-binding transcription factor activity"/>
    <property type="evidence" value="ECO:0007669"/>
    <property type="project" value="TreeGrafter"/>
</dbReference>
<dbReference type="OrthoDB" id="3682047at2"/>
<dbReference type="EMBL" id="NRGR01000005">
    <property type="protein sequence ID" value="PCC40605.1"/>
    <property type="molecule type" value="Genomic_DNA"/>
</dbReference>
<reference evidence="6 7" key="1">
    <citation type="journal article" date="2017" name="Elife">
        <title>Extensive horizontal gene transfer in cheese-associated bacteria.</title>
        <authorList>
            <person name="Bonham K.S."/>
            <person name="Wolfe B.E."/>
            <person name="Dutton R.J."/>
        </authorList>
    </citation>
    <scope>NUCLEOTIDE SEQUENCE [LARGE SCALE GENOMIC DNA]</scope>
    <source>
        <strain evidence="6 7">341_9</strain>
    </source>
</reference>
<organism evidence="6 7">
    <name type="scientific">Brachybacterium alimentarium</name>
    <dbReference type="NCBI Taxonomy" id="47845"/>
    <lineage>
        <taxon>Bacteria</taxon>
        <taxon>Bacillati</taxon>
        <taxon>Actinomycetota</taxon>
        <taxon>Actinomycetes</taxon>
        <taxon>Micrococcales</taxon>
        <taxon>Dermabacteraceae</taxon>
        <taxon>Brachybacterium</taxon>
    </lineage>
</organism>
<feature type="DNA-binding region" description="H-T-H motif" evidence="4">
    <location>
        <begin position="30"/>
        <end position="49"/>
    </location>
</feature>
<gene>
    <name evidence="6" type="ORF">CIK66_02185</name>
</gene>
<proteinExistence type="predicted"/>
<dbReference type="SUPFAM" id="SSF48498">
    <property type="entry name" value="Tetracyclin repressor-like, C-terminal domain"/>
    <property type="match status" value="1"/>
</dbReference>